<accession>U2H6U5</accession>
<name>U2H6U5_9SPHI</name>
<sequence length="81" mass="9557">MGKDKFMIGMKIWETVKWRIYVVDGLKQKCLVFVVVLEWIVQVHDPVIKYFVIISTILVDLMYICISNSQNMIGQPFLRMC</sequence>
<dbReference type="STRING" id="1346330.M472_01495"/>
<reference evidence="2 3" key="1">
    <citation type="journal article" date="2013" name="Genome Announc.">
        <title>The Draft Genome Sequence of Sphingomonas paucimobilis Strain HER1398 (Proteobacteria), Host to the Giant PAU Phage, Indicates That It Is a Member of the Genus Sphingobacterium (Bacteroidetes).</title>
        <authorList>
            <person name="White R.A.III."/>
            <person name="Suttle C.A."/>
        </authorList>
    </citation>
    <scope>NUCLEOTIDE SEQUENCE [LARGE SCALE GENOMIC DNA]</scope>
    <source>
        <strain evidence="2 3">HER1398</strain>
    </source>
</reference>
<gene>
    <name evidence="2" type="ORF">M472_01495</name>
</gene>
<keyword evidence="1" id="KW-0812">Transmembrane</keyword>
<proteinExistence type="predicted"/>
<organism evidence="2 3">
    <name type="scientific">Sphingobacterium paucimobilis HER1398</name>
    <dbReference type="NCBI Taxonomy" id="1346330"/>
    <lineage>
        <taxon>Bacteria</taxon>
        <taxon>Pseudomonadati</taxon>
        <taxon>Bacteroidota</taxon>
        <taxon>Sphingobacteriia</taxon>
        <taxon>Sphingobacteriales</taxon>
        <taxon>Sphingobacteriaceae</taxon>
        <taxon>Sphingobacterium</taxon>
    </lineage>
</organism>
<dbReference type="PATRIC" id="fig|1346330.5.peg.4165"/>
<feature type="transmembrane region" description="Helical" evidence="1">
    <location>
        <begin position="21"/>
        <end position="41"/>
    </location>
</feature>
<keyword evidence="1" id="KW-1133">Transmembrane helix</keyword>
<dbReference type="EMBL" id="ATDL01000022">
    <property type="protein sequence ID" value="ERJ57431.1"/>
    <property type="molecule type" value="Genomic_DNA"/>
</dbReference>
<evidence type="ECO:0000256" key="1">
    <source>
        <dbReference type="SAM" id="Phobius"/>
    </source>
</evidence>
<dbReference type="Proteomes" id="UP000016584">
    <property type="component" value="Unassembled WGS sequence"/>
</dbReference>
<keyword evidence="1" id="KW-0472">Membrane</keyword>
<comment type="caution">
    <text evidence="2">The sequence shown here is derived from an EMBL/GenBank/DDBJ whole genome shotgun (WGS) entry which is preliminary data.</text>
</comment>
<keyword evidence="3" id="KW-1185">Reference proteome</keyword>
<evidence type="ECO:0000313" key="2">
    <source>
        <dbReference type="EMBL" id="ERJ57431.1"/>
    </source>
</evidence>
<feature type="transmembrane region" description="Helical" evidence="1">
    <location>
        <begin position="47"/>
        <end position="66"/>
    </location>
</feature>
<dbReference type="AlphaFoldDB" id="U2H6U5"/>
<protein>
    <submittedName>
        <fullName evidence="2">Uncharacterized protein</fullName>
    </submittedName>
</protein>
<evidence type="ECO:0000313" key="3">
    <source>
        <dbReference type="Proteomes" id="UP000016584"/>
    </source>
</evidence>